<proteinExistence type="predicted"/>
<dbReference type="eggNOG" id="ENOG502SY0P">
    <property type="taxonomic scope" value="Eukaryota"/>
</dbReference>
<dbReference type="OMA" id="HAMREGC"/>
<keyword evidence="2" id="KW-1185">Reference proteome</keyword>
<evidence type="ECO:0000313" key="1">
    <source>
        <dbReference type="EMBL" id="KNC54494.1"/>
    </source>
</evidence>
<organism evidence="1 2">
    <name type="scientific">Thecamonas trahens ATCC 50062</name>
    <dbReference type="NCBI Taxonomy" id="461836"/>
    <lineage>
        <taxon>Eukaryota</taxon>
        <taxon>Apusozoa</taxon>
        <taxon>Apusomonadida</taxon>
        <taxon>Apusomonadidae</taxon>
        <taxon>Thecamonas</taxon>
    </lineage>
</organism>
<sequence>MATELDHNIAAALLREQCALTCNPSRYMQRLMRGARGKGKHYEKMAQFKVACMAGCTLAARPSSYMTEDSLKAVLDIASPDNDAIVYNGEETDAIQAQMNKIIHAMREGCYEVCSVSCDVSEELRGSTEPHKCARACASGCDAYFDHVAN</sequence>
<gene>
    <name evidence="1" type="ORF">AMSG_10492</name>
</gene>
<dbReference type="Proteomes" id="UP000054408">
    <property type="component" value="Unassembled WGS sequence"/>
</dbReference>
<dbReference type="RefSeq" id="XP_013753647.1">
    <property type="nucleotide sequence ID" value="XM_013898193.1"/>
</dbReference>
<reference evidence="1 2" key="1">
    <citation type="submission" date="2010-05" db="EMBL/GenBank/DDBJ databases">
        <title>The Genome Sequence of Thecamonas trahens ATCC 50062.</title>
        <authorList>
            <consortium name="The Broad Institute Genome Sequencing Platform"/>
            <person name="Russ C."/>
            <person name="Cuomo C."/>
            <person name="Shea T."/>
            <person name="Young S.K."/>
            <person name="Zeng Q."/>
            <person name="Koehrsen M."/>
            <person name="Haas B."/>
            <person name="Borodovsky M."/>
            <person name="Guigo R."/>
            <person name="Alvarado L."/>
            <person name="Berlin A."/>
            <person name="Bochicchio J."/>
            <person name="Borenstein D."/>
            <person name="Chapman S."/>
            <person name="Chen Z."/>
            <person name="Freedman E."/>
            <person name="Gellesch M."/>
            <person name="Goldberg J."/>
            <person name="Griggs A."/>
            <person name="Gujja S."/>
            <person name="Heilman E."/>
            <person name="Heiman D."/>
            <person name="Hepburn T."/>
            <person name="Howarth C."/>
            <person name="Jen D."/>
            <person name="Larson L."/>
            <person name="Mehta T."/>
            <person name="Park D."/>
            <person name="Pearson M."/>
            <person name="Roberts A."/>
            <person name="Saif S."/>
            <person name="Shenoy N."/>
            <person name="Sisk P."/>
            <person name="Stolte C."/>
            <person name="Sykes S."/>
            <person name="Thomson T."/>
            <person name="Walk T."/>
            <person name="White J."/>
            <person name="Yandava C."/>
            <person name="Burger G."/>
            <person name="Gray M.W."/>
            <person name="Holland P.W.H."/>
            <person name="King N."/>
            <person name="Lang F.B.F."/>
            <person name="Roger A.J."/>
            <person name="Ruiz-Trillo I."/>
            <person name="Lander E."/>
            <person name="Nusbaum C."/>
        </authorList>
    </citation>
    <scope>NUCLEOTIDE SEQUENCE [LARGE SCALE GENOMIC DNA]</scope>
    <source>
        <strain evidence="1 2">ATCC 50062</strain>
    </source>
</reference>
<accession>A0A0L0DQA3</accession>
<dbReference type="EMBL" id="GL349490">
    <property type="protein sequence ID" value="KNC54494.1"/>
    <property type="molecule type" value="Genomic_DNA"/>
</dbReference>
<dbReference type="AlphaFoldDB" id="A0A0L0DQA3"/>
<dbReference type="GeneID" id="25568705"/>
<protein>
    <submittedName>
        <fullName evidence="1">Uncharacterized protein</fullName>
    </submittedName>
</protein>
<evidence type="ECO:0000313" key="2">
    <source>
        <dbReference type="Proteomes" id="UP000054408"/>
    </source>
</evidence>
<name>A0A0L0DQA3_THETB</name>